<gene>
    <name evidence="3" type="ORF">QWZ16_07305</name>
</gene>
<feature type="region of interest" description="Disordered" evidence="1">
    <location>
        <begin position="389"/>
        <end position="422"/>
    </location>
</feature>
<dbReference type="PANTHER" id="PTHR30441:SF4">
    <property type="entry name" value="PROTEIN ASMA"/>
    <property type="match status" value="1"/>
</dbReference>
<proteinExistence type="predicted"/>
<feature type="compositionally biased region" description="Low complexity" evidence="1">
    <location>
        <begin position="392"/>
        <end position="418"/>
    </location>
</feature>
<evidence type="ECO:0000313" key="3">
    <source>
        <dbReference type="EMBL" id="MDN3609509.1"/>
    </source>
</evidence>
<keyword evidence="4" id="KW-1185">Reference proteome</keyword>
<evidence type="ECO:0000313" key="4">
    <source>
        <dbReference type="Proteomes" id="UP001238540"/>
    </source>
</evidence>
<sequence length="714" mass="77293">MKKLFLFIAIPIVIIIGALLALVFLVNPNQFKPLIVEQAQKQTGLDLVIEGDIAWQFFPSVGFELGKTELRNPEGFSQSTMFKVESVGIDVSVMPLLSQRLEIGNITLDGAAFYLETLPDGRKNIDALTQANSTTPVSEETSTRPSATTVSGDNSANAASEWGINLAGITISNSAVEIQDKQAGSYTKLYDVSLNLSEFAVETWTKVDFSAKGENNQQTFAVEGEAEFTLSTGFTSYSLRNIDLDTRFNDPANTIDSAKIALDTFDFDKENALRFSVNGNAAGLAIDMKGSALLQVDKAISKIAMNQLSLDATFKGPSLPQSPMKVDMTSDLSFDLTKNHLSFLLEKLTANALVFDGRADVTLKDVPQIRFSLHSPEIDLDEFLGLSQPAAEPSSTKSVSSQPQASSASKSEQQGAAEAEPDLSALKTLDVKGDIKIDKFKASNAKMQNVEAQFSINRGLAKLTSFTSNLYQGSIKATAVLDARRSPATYTAKKQIKGVKVQPLLIDVANNDKLEGTGNIDVDIKGRSLTPSGMKRNLVGTIAISFEDGAVNGINIAQLIRENYAKFKGQKAESTSEAEKTDFSAMKATLKLNKGRVSTDDLTLQSPLLRIRGNGGANYLTETVDFTVSTSIVGSLKGQGGKDIDELKDVTIPVNISGSWTDPKFKLVFDDVLKQKAQKEIDRGLKKLDEKLGEKIKDEKTRDAVNSLLKGLFN</sequence>
<evidence type="ECO:0000259" key="2">
    <source>
        <dbReference type="Pfam" id="PF05170"/>
    </source>
</evidence>
<dbReference type="PANTHER" id="PTHR30441">
    <property type="entry name" value="DUF748 DOMAIN-CONTAINING PROTEIN"/>
    <property type="match status" value="1"/>
</dbReference>
<dbReference type="InterPro" id="IPR052894">
    <property type="entry name" value="AsmA-related"/>
</dbReference>
<evidence type="ECO:0000256" key="1">
    <source>
        <dbReference type="SAM" id="MobiDB-lite"/>
    </source>
</evidence>
<dbReference type="Pfam" id="PF05170">
    <property type="entry name" value="AsmA"/>
    <property type="match status" value="1"/>
</dbReference>
<protein>
    <submittedName>
        <fullName evidence="3">AsmA family protein</fullName>
    </submittedName>
</protein>
<comment type="caution">
    <text evidence="3">The sequence shown here is derived from an EMBL/GenBank/DDBJ whole genome shotgun (WGS) entry which is preliminary data.</text>
</comment>
<dbReference type="InterPro" id="IPR007844">
    <property type="entry name" value="AsmA"/>
</dbReference>
<accession>A0ABT8BT09</accession>
<name>A0ABT8BT09_9VIBR</name>
<organism evidence="3 4">
    <name type="scientific">Vibrio ostreicida</name>
    <dbReference type="NCBI Taxonomy" id="526588"/>
    <lineage>
        <taxon>Bacteria</taxon>
        <taxon>Pseudomonadati</taxon>
        <taxon>Pseudomonadota</taxon>
        <taxon>Gammaproteobacteria</taxon>
        <taxon>Vibrionales</taxon>
        <taxon>Vibrionaceae</taxon>
        <taxon>Vibrio</taxon>
    </lineage>
</organism>
<feature type="region of interest" description="Disordered" evidence="1">
    <location>
        <begin position="129"/>
        <end position="154"/>
    </location>
</feature>
<reference evidence="4" key="1">
    <citation type="journal article" date="2019" name="Int. J. Syst. Evol. Microbiol.">
        <title>The Global Catalogue of Microorganisms (GCM) 10K type strain sequencing project: providing services to taxonomists for standard genome sequencing and annotation.</title>
        <authorList>
            <consortium name="The Broad Institute Genomics Platform"/>
            <consortium name="The Broad Institute Genome Sequencing Center for Infectious Disease"/>
            <person name="Wu L."/>
            <person name="Ma J."/>
        </authorList>
    </citation>
    <scope>NUCLEOTIDE SEQUENCE [LARGE SCALE GENOMIC DNA]</scope>
    <source>
        <strain evidence="4">CECT 7398</strain>
    </source>
</reference>
<dbReference type="RefSeq" id="WP_170882422.1">
    <property type="nucleotide sequence ID" value="NZ_JABEYA020000002.1"/>
</dbReference>
<dbReference type="EMBL" id="JAUFQC010000001">
    <property type="protein sequence ID" value="MDN3609509.1"/>
    <property type="molecule type" value="Genomic_DNA"/>
</dbReference>
<feature type="domain" description="AsmA" evidence="2">
    <location>
        <begin position="2"/>
        <end position="601"/>
    </location>
</feature>
<dbReference type="Proteomes" id="UP001238540">
    <property type="component" value="Unassembled WGS sequence"/>
</dbReference>